<feature type="region of interest" description="Disordered" evidence="1">
    <location>
        <begin position="35"/>
        <end position="103"/>
    </location>
</feature>
<dbReference type="AlphaFoldDB" id="A0A834BPV4"/>
<proteinExistence type="predicted"/>
<feature type="region of interest" description="Disordered" evidence="1">
    <location>
        <begin position="116"/>
        <end position="169"/>
    </location>
</feature>
<organism evidence="2 3">
    <name type="scientific">Oryzias melastigma</name>
    <name type="common">Marine medaka</name>
    <dbReference type="NCBI Taxonomy" id="30732"/>
    <lineage>
        <taxon>Eukaryota</taxon>
        <taxon>Metazoa</taxon>
        <taxon>Chordata</taxon>
        <taxon>Craniata</taxon>
        <taxon>Vertebrata</taxon>
        <taxon>Euteleostomi</taxon>
        <taxon>Actinopterygii</taxon>
        <taxon>Neopterygii</taxon>
        <taxon>Teleostei</taxon>
        <taxon>Neoteleostei</taxon>
        <taxon>Acanthomorphata</taxon>
        <taxon>Ovalentaria</taxon>
        <taxon>Atherinomorphae</taxon>
        <taxon>Beloniformes</taxon>
        <taxon>Adrianichthyidae</taxon>
        <taxon>Oryziinae</taxon>
        <taxon>Oryzias</taxon>
    </lineage>
</organism>
<gene>
    <name evidence="2" type="ORF">FQA47_007234</name>
</gene>
<accession>A0A834BPV4</accession>
<sequence length="169" mass="18946">MLSSPWRCLSVTVPPVLDEIKTPELQIRQSPEVCLQPERSREQNVNYSKPSKKEKRLVQRSNSTRVNGTDGRPSYRQTHLPLSAVTRLPTLPVSPQSQQQRYHKIPARTCAGGAYLSGGERLPRGQVRVQPRASSQQHRRETFPILPGHSQPFPVISERLHPPAVHGGA</sequence>
<dbReference type="Proteomes" id="UP000646548">
    <property type="component" value="Unassembled WGS sequence"/>
</dbReference>
<dbReference type="EMBL" id="WKFB01001177">
    <property type="protein sequence ID" value="KAF6715047.1"/>
    <property type="molecule type" value="Genomic_DNA"/>
</dbReference>
<comment type="caution">
    <text evidence="2">The sequence shown here is derived from an EMBL/GenBank/DDBJ whole genome shotgun (WGS) entry which is preliminary data.</text>
</comment>
<evidence type="ECO:0000256" key="1">
    <source>
        <dbReference type="SAM" id="MobiDB-lite"/>
    </source>
</evidence>
<name>A0A834BPV4_ORYME</name>
<evidence type="ECO:0000313" key="3">
    <source>
        <dbReference type="Proteomes" id="UP000646548"/>
    </source>
</evidence>
<evidence type="ECO:0000313" key="2">
    <source>
        <dbReference type="EMBL" id="KAF6715047.1"/>
    </source>
</evidence>
<reference evidence="2" key="1">
    <citation type="journal article" name="BMC Genomics">
        <title>Long-read sequencing and de novo genome assembly of marine medaka (Oryzias melastigma).</title>
        <authorList>
            <person name="Liang P."/>
            <person name="Saqib H.S.A."/>
            <person name="Ni X."/>
            <person name="Shen Y."/>
        </authorList>
    </citation>
    <scope>NUCLEOTIDE SEQUENCE</scope>
    <source>
        <strain evidence="2">Bigg-433</strain>
    </source>
</reference>
<protein>
    <submittedName>
        <fullName evidence="2">Uncharacterized protein</fullName>
    </submittedName>
</protein>